<dbReference type="Gene3D" id="1.25.40.90">
    <property type="match status" value="1"/>
</dbReference>
<name>A0A9W7L8Q3_9STRA</name>
<dbReference type="Proteomes" id="UP001165065">
    <property type="component" value="Unassembled WGS sequence"/>
</dbReference>
<dbReference type="AlphaFoldDB" id="A0A9W7L8Q3"/>
<sequence>MKQQEKKTRVSSDVGREERLSDDMAMYRNPSVPHNPPSAPHRDSAHQRDPTYVPVRRTPLHQSMTSVESSSLRASLTRLGPTPTVGSVKSAMMSLFPYPQKAHSAVETVRAYVEGSAPPSGCNPEDFPSRPGGGDLLGLLYLLSDLLHNSNGSILAGAFLWKNAIGGYLPELLGRMGEAAREEGGGEGGKVEKGVKRVFESWLKWDVWEESKGEYFKGCYEGTKGGEGGGDGNVTDFEDPIDGEEMTEAELLEFGLDLR</sequence>
<feature type="compositionally biased region" description="Basic and acidic residues" evidence="1">
    <location>
        <begin position="40"/>
        <end position="49"/>
    </location>
</feature>
<evidence type="ECO:0000256" key="1">
    <source>
        <dbReference type="SAM" id="MobiDB-lite"/>
    </source>
</evidence>
<accession>A0A9W7L8Q3</accession>
<keyword evidence="4" id="KW-1185">Reference proteome</keyword>
<dbReference type="InterPro" id="IPR008942">
    <property type="entry name" value="ENTH_VHS"/>
</dbReference>
<feature type="domain" description="CID" evidence="2">
    <location>
        <begin position="64"/>
        <end position="227"/>
    </location>
</feature>
<evidence type="ECO:0000313" key="4">
    <source>
        <dbReference type="Proteomes" id="UP001165065"/>
    </source>
</evidence>
<gene>
    <name evidence="3" type="ORF">TrCOL_g1132</name>
</gene>
<comment type="caution">
    <text evidence="3">The sequence shown here is derived from an EMBL/GenBank/DDBJ whole genome shotgun (WGS) entry which is preliminary data.</text>
</comment>
<dbReference type="EMBL" id="BRYA01000085">
    <property type="protein sequence ID" value="GMI38406.1"/>
    <property type="molecule type" value="Genomic_DNA"/>
</dbReference>
<proteinExistence type="predicted"/>
<reference evidence="4" key="1">
    <citation type="journal article" date="2023" name="Commun. Biol.">
        <title>Genome analysis of Parmales, the sister group of diatoms, reveals the evolutionary specialization of diatoms from phago-mixotrophs to photoautotrophs.</title>
        <authorList>
            <person name="Ban H."/>
            <person name="Sato S."/>
            <person name="Yoshikawa S."/>
            <person name="Yamada K."/>
            <person name="Nakamura Y."/>
            <person name="Ichinomiya M."/>
            <person name="Sato N."/>
            <person name="Blanc-Mathieu R."/>
            <person name="Endo H."/>
            <person name="Kuwata A."/>
            <person name="Ogata H."/>
        </authorList>
    </citation>
    <scope>NUCLEOTIDE SEQUENCE [LARGE SCALE GENOMIC DNA]</scope>
</reference>
<feature type="compositionally biased region" description="Basic and acidic residues" evidence="1">
    <location>
        <begin position="1"/>
        <end position="22"/>
    </location>
</feature>
<feature type="region of interest" description="Disordered" evidence="1">
    <location>
        <begin position="1"/>
        <end position="50"/>
    </location>
</feature>
<evidence type="ECO:0000313" key="3">
    <source>
        <dbReference type="EMBL" id="GMI38406.1"/>
    </source>
</evidence>
<organism evidence="3 4">
    <name type="scientific">Triparma columacea</name>
    <dbReference type="NCBI Taxonomy" id="722753"/>
    <lineage>
        <taxon>Eukaryota</taxon>
        <taxon>Sar</taxon>
        <taxon>Stramenopiles</taxon>
        <taxon>Ochrophyta</taxon>
        <taxon>Bolidophyceae</taxon>
        <taxon>Parmales</taxon>
        <taxon>Triparmaceae</taxon>
        <taxon>Triparma</taxon>
    </lineage>
</organism>
<dbReference type="InterPro" id="IPR006569">
    <property type="entry name" value="CID_dom"/>
</dbReference>
<evidence type="ECO:0000259" key="2">
    <source>
        <dbReference type="PROSITE" id="PS51391"/>
    </source>
</evidence>
<dbReference type="PROSITE" id="PS51391">
    <property type="entry name" value="CID"/>
    <property type="match status" value="1"/>
</dbReference>
<protein>
    <recommendedName>
        <fullName evidence="2">CID domain-containing protein</fullName>
    </recommendedName>
</protein>